<feature type="transmembrane region" description="Helical" evidence="1">
    <location>
        <begin position="141"/>
        <end position="158"/>
    </location>
</feature>
<dbReference type="EMBL" id="QKNX01000002">
    <property type="protein sequence ID" value="TKR26118.1"/>
    <property type="molecule type" value="Genomic_DNA"/>
</dbReference>
<keyword evidence="4" id="KW-1185">Reference proteome</keyword>
<feature type="transmembrane region" description="Helical" evidence="1">
    <location>
        <begin position="116"/>
        <end position="135"/>
    </location>
</feature>
<evidence type="ECO:0000256" key="1">
    <source>
        <dbReference type="SAM" id="Phobius"/>
    </source>
</evidence>
<evidence type="ECO:0000313" key="3">
    <source>
        <dbReference type="EMBL" id="TKR26118.1"/>
    </source>
</evidence>
<keyword evidence="1" id="KW-0472">Membrane</keyword>
<name>A0A4U5JE23_9EURY</name>
<accession>A0A4U5JE23</accession>
<evidence type="ECO:0000259" key="2">
    <source>
        <dbReference type="Pfam" id="PF24035"/>
    </source>
</evidence>
<organism evidence="3 4">
    <name type="scientific">Natronomonas salsuginis</name>
    <dbReference type="NCBI Taxonomy" id="2217661"/>
    <lineage>
        <taxon>Archaea</taxon>
        <taxon>Methanobacteriati</taxon>
        <taxon>Methanobacteriota</taxon>
        <taxon>Stenosarchaea group</taxon>
        <taxon>Halobacteria</taxon>
        <taxon>Halobacteriales</taxon>
        <taxon>Natronomonadaceae</taxon>
        <taxon>Natronomonas</taxon>
    </lineage>
</organism>
<gene>
    <name evidence="3" type="ORF">DM868_06385</name>
</gene>
<evidence type="ECO:0000313" key="4">
    <source>
        <dbReference type="Proteomes" id="UP000308037"/>
    </source>
</evidence>
<dbReference type="RefSeq" id="WP_137276035.1">
    <property type="nucleotide sequence ID" value="NZ_QKNX01000002.1"/>
</dbReference>
<keyword evidence="1" id="KW-1133">Transmembrane helix</keyword>
<dbReference type="InterPro" id="IPR055768">
    <property type="entry name" value="DUF7344"/>
</dbReference>
<dbReference type="Proteomes" id="UP000308037">
    <property type="component" value="Unassembled WGS sequence"/>
</dbReference>
<proteinExistence type="predicted"/>
<feature type="domain" description="DUF7344" evidence="2">
    <location>
        <begin position="14"/>
        <end position="92"/>
    </location>
</feature>
<sequence>MDTESTKLPQDTAFDLLSNGRRRLLLRRLQGTDGIELGELATELAAIENDRSPEELSAQQRKRTYVSLYQTHVPKLEDSGVVTFDPESGLVSPTDRVDGLVAYFDTETNDVSWHRVYLVVAIVGLFVYALASLLGTQLVRPIYVGTVVLIGIVVVSLVHRRYAAHSDAPTPAIPE</sequence>
<dbReference type="Pfam" id="PF24035">
    <property type="entry name" value="DUF7344"/>
    <property type="match status" value="1"/>
</dbReference>
<keyword evidence="1" id="KW-0812">Transmembrane</keyword>
<comment type="caution">
    <text evidence="3">The sequence shown here is derived from an EMBL/GenBank/DDBJ whole genome shotgun (WGS) entry which is preliminary data.</text>
</comment>
<reference evidence="3 4" key="1">
    <citation type="submission" date="2019-04" db="EMBL/GenBank/DDBJ databases">
        <title>Natronomonas sp. F20-122 a newhaloarchaeon isolated from a saline saltern of Isla Bacuta, Huelva, Spain.</title>
        <authorList>
            <person name="Duran-Viseras A."/>
            <person name="Sanchez-Porro C."/>
            <person name="Ventosa A."/>
        </authorList>
    </citation>
    <scope>NUCLEOTIDE SEQUENCE [LARGE SCALE GENOMIC DNA]</scope>
    <source>
        <strain evidence="3 4">F20-122</strain>
    </source>
</reference>
<protein>
    <recommendedName>
        <fullName evidence="2">DUF7344 domain-containing protein</fullName>
    </recommendedName>
</protein>
<dbReference type="AlphaFoldDB" id="A0A4U5JE23"/>
<dbReference type="OrthoDB" id="331021at2157"/>